<evidence type="ECO:0000313" key="2">
    <source>
        <dbReference type="Proteomes" id="UP000253250"/>
    </source>
</evidence>
<keyword evidence="2" id="KW-1185">Reference proteome</keyword>
<sequence length="287" mass="31550">MLWFKRAPEATGNKAGGEIVEPTALAVELDGRVFAQKFARFLEILGEEGGIDPFIAALEVKHQLFATVLGREALDGFGLDALETLVETVMPARKRVWPSLEAYGAVPVREAVRNLLYGAQPLGERLALFAQGVPVVSDGTPKGERKVRRALTDLGAEMLHFRAPVQYPLMTRWVWDQAVHAGALREFVKGGDTLEKVPLGSDPGIYEAGRRWLAERMAENGLYRNPEFIVDVFLAHAYADYMRALSSGMGLLNADFGGKGDPLEVVKKLLGIDAARRTDSRVKKVLH</sequence>
<dbReference type="EMBL" id="PSYR01000001">
    <property type="protein sequence ID" value="RCN58861.1"/>
    <property type="molecule type" value="Genomic_DNA"/>
</dbReference>
<organism evidence="1 2">
    <name type="scientific">Acidiferrobacter thiooxydans</name>
    <dbReference type="NCBI Taxonomy" id="163359"/>
    <lineage>
        <taxon>Bacteria</taxon>
        <taxon>Pseudomonadati</taxon>
        <taxon>Pseudomonadota</taxon>
        <taxon>Gammaproteobacteria</taxon>
        <taxon>Acidiferrobacterales</taxon>
        <taxon>Acidiferrobacteraceae</taxon>
        <taxon>Acidiferrobacter</taxon>
    </lineage>
</organism>
<reference evidence="1 2" key="1">
    <citation type="submission" date="2018-02" db="EMBL/GenBank/DDBJ databases">
        <title>Insights into the biology of acidophilic members of the Acidiferrobacteraceae family derived from comparative genomic analyses.</title>
        <authorList>
            <person name="Issotta F."/>
            <person name="Thyssen C."/>
            <person name="Mena C."/>
            <person name="Moya A."/>
            <person name="Bellenberg S."/>
            <person name="Sproer C."/>
            <person name="Covarrubias P.C."/>
            <person name="Sand W."/>
            <person name="Quatrini R."/>
            <person name="Vera M."/>
        </authorList>
    </citation>
    <scope>NUCLEOTIDE SEQUENCE [LARGE SCALE GENOMIC DNA]</scope>
    <source>
        <strain evidence="2">m-1</strain>
    </source>
</reference>
<protein>
    <submittedName>
        <fullName evidence="1">Uncharacterized protein</fullName>
    </submittedName>
</protein>
<dbReference type="RefSeq" id="WP_065970978.1">
    <property type="nucleotide sequence ID" value="NZ_CP080624.1"/>
</dbReference>
<proteinExistence type="predicted"/>
<dbReference type="OrthoDB" id="5791859at2"/>
<name>A0A1C2G0K2_9GAMM</name>
<dbReference type="Proteomes" id="UP000253250">
    <property type="component" value="Unassembled WGS sequence"/>
</dbReference>
<comment type="caution">
    <text evidence="1">The sequence shown here is derived from an EMBL/GenBank/DDBJ whole genome shotgun (WGS) entry which is preliminary data.</text>
</comment>
<gene>
    <name evidence="1" type="ORF">C4900_03630</name>
</gene>
<accession>A0A1C2G0K2</accession>
<dbReference type="STRING" id="163359.A9R16_13450"/>
<dbReference type="AlphaFoldDB" id="A0A1C2G0K2"/>
<evidence type="ECO:0000313" key="1">
    <source>
        <dbReference type="EMBL" id="RCN58861.1"/>
    </source>
</evidence>